<dbReference type="GO" id="GO:0005634">
    <property type="term" value="C:nucleus"/>
    <property type="evidence" value="ECO:0007669"/>
    <property type="project" value="TreeGrafter"/>
</dbReference>
<keyword evidence="6" id="KW-0255">Endonuclease</keyword>
<dbReference type="PROSITE" id="PS50800">
    <property type="entry name" value="SAP"/>
    <property type="match status" value="1"/>
</dbReference>
<keyword evidence="5" id="KW-0479">Metal-binding</keyword>
<comment type="subunit">
    <text evidence="2">Homodimer.</text>
</comment>
<feature type="region of interest" description="Disordered" evidence="9">
    <location>
        <begin position="215"/>
        <end position="247"/>
    </location>
</feature>
<evidence type="ECO:0000256" key="9">
    <source>
        <dbReference type="SAM" id="MobiDB-lite"/>
    </source>
</evidence>
<evidence type="ECO:0000256" key="7">
    <source>
        <dbReference type="ARBA" id="ARBA00022801"/>
    </source>
</evidence>
<dbReference type="PANTHER" id="PTHR46018:SF2">
    <property type="entry name" value="ZINC PHOSPHODIESTERASE ELAC PROTEIN 1"/>
    <property type="match status" value="1"/>
</dbReference>
<dbReference type="InterPro" id="IPR003034">
    <property type="entry name" value="SAP_dom"/>
</dbReference>
<keyword evidence="7" id="KW-0378">Hydrolase</keyword>
<keyword evidence="3" id="KW-0819">tRNA processing</keyword>
<feature type="compositionally biased region" description="Basic and acidic residues" evidence="9">
    <location>
        <begin position="392"/>
        <end position="410"/>
    </location>
</feature>
<dbReference type="SMART" id="SM00513">
    <property type="entry name" value="SAP"/>
    <property type="match status" value="1"/>
</dbReference>
<dbReference type="InterPro" id="IPR013471">
    <property type="entry name" value="RNase_Z/BN"/>
</dbReference>
<evidence type="ECO:0000256" key="8">
    <source>
        <dbReference type="ARBA" id="ARBA00022833"/>
    </source>
</evidence>
<evidence type="ECO:0000256" key="4">
    <source>
        <dbReference type="ARBA" id="ARBA00022722"/>
    </source>
</evidence>
<sequence length="669" mass="71702">MSVLLIAGVCSGALYQVSSHAHTSAPLGVASNNGFKLQNRCGVGALGKRLAKAYDPARLFQRASHNFVVSQQPLWQPCYLRADMMSAIPRAGVGLRMCDAPDDELAQLLLTCAGSPEKLAAKLKKEQLSSACAARGLAATGTKSVLAARLIDQMCQQRESTETEGATPAPIQHAASAVATAEALVAPSRRSSFVPRQQPAGPAIDTVDADADADANAVGQREPSSFDGTAESLRPSADEGLADEDMSMSSGSEMEVVVLGSGACYPSPTRSAACIAMRLMRSYWLFDVGEGSQVQLQTCFIKPGLISHIFVTHTHGDHCFGLPGLLCLIARGRDGREPVQIVGPAGLRTFLRVVLRYTGTRMLPQFVVHELKDIPYLHTGKPPPLLPSASPDLRESQFGEQPGGRDIERDSDGAWTVLTATEGEMRLTVRAAPLQHGARTVGYVVEEDEKGGRLNPQAVMPHLERNRLAIREQWNIKDPRYLMKQIKALAPGEGLTLPDGHVITSETAVGSVRKGRKVAILGDCCNASMMAPIAAHADLLVHEATNAYIPMLGDTGGVGLLERTTIKHGHSTPQMAGRTAADFGAHALLLTHFSQRYHPKARRVMRAIEEAAQQAAGLPLENVVAANDGMVIPVWQKDRKKPLRPHSAHVLPEGASEDLEFAQDLMAFS</sequence>
<dbReference type="Gene3D" id="3.60.15.10">
    <property type="entry name" value="Ribonuclease Z/Hydroxyacylglutathione hydrolase-like"/>
    <property type="match status" value="1"/>
</dbReference>
<comment type="cofactor">
    <cofactor evidence="1">
        <name>Zn(2+)</name>
        <dbReference type="ChEBI" id="CHEBI:29105"/>
    </cofactor>
</comment>
<organism evidence="11">
    <name type="scientific">Chrysotila carterae</name>
    <name type="common">Marine alga</name>
    <name type="synonym">Syracosphaera carterae</name>
    <dbReference type="NCBI Taxonomy" id="13221"/>
    <lineage>
        <taxon>Eukaryota</taxon>
        <taxon>Haptista</taxon>
        <taxon>Haptophyta</taxon>
        <taxon>Prymnesiophyceae</taxon>
        <taxon>Isochrysidales</taxon>
        <taxon>Isochrysidaceae</taxon>
        <taxon>Chrysotila</taxon>
    </lineage>
</organism>
<keyword evidence="4" id="KW-0540">Nuclease</keyword>
<evidence type="ECO:0000256" key="3">
    <source>
        <dbReference type="ARBA" id="ARBA00022694"/>
    </source>
</evidence>
<dbReference type="InterPro" id="IPR036866">
    <property type="entry name" value="RibonucZ/Hydroxyglut_hydro"/>
</dbReference>
<gene>
    <name evidence="11" type="ORF">PCAR00345_LOCUS37623</name>
</gene>
<dbReference type="AlphaFoldDB" id="A0A7S4C2G9"/>
<evidence type="ECO:0000256" key="6">
    <source>
        <dbReference type="ARBA" id="ARBA00022759"/>
    </source>
</evidence>
<evidence type="ECO:0000313" key="11">
    <source>
        <dbReference type="EMBL" id="CAE0784915.1"/>
    </source>
</evidence>
<reference evidence="11" key="1">
    <citation type="submission" date="2021-01" db="EMBL/GenBank/DDBJ databases">
        <authorList>
            <person name="Corre E."/>
            <person name="Pelletier E."/>
            <person name="Niang G."/>
            <person name="Scheremetjew M."/>
            <person name="Finn R."/>
            <person name="Kale V."/>
            <person name="Holt S."/>
            <person name="Cochrane G."/>
            <person name="Meng A."/>
            <person name="Brown T."/>
            <person name="Cohen L."/>
        </authorList>
    </citation>
    <scope>NUCLEOTIDE SEQUENCE</scope>
    <source>
        <strain evidence="11">CCMP645</strain>
    </source>
</reference>
<dbReference type="PANTHER" id="PTHR46018">
    <property type="entry name" value="ZINC PHOSPHODIESTERASE ELAC PROTEIN 1"/>
    <property type="match status" value="1"/>
</dbReference>
<dbReference type="Pfam" id="PF02037">
    <property type="entry name" value="SAP"/>
    <property type="match status" value="1"/>
</dbReference>
<dbReference type="GO" id="GO:0046872">
    <property type="term" value="F:metal ion binding"/>
    <property type="evidence" value="ECO:0007669"/>
    <property type="project" value="UniProtKB-KW"/>
</dbReference>
<evidence type="ECO:0000259" key="10">
    <source>
        <dbReference type="PROSITE" id="PS50800"/>
    </source>
</evidence>
<dbReference type="HAMAP" id="MF_01818">
    <property type="entry name" value="RNase_Z_BN"/>
    <property type="match status" value="1"/>
</dbReference>
<evidence type="ECO:0000256" key="2">
    <source>
        <dbReference type="ARBA" id="ARBA00011738"/>
    </source>
</evidence>
<dbReference type="EMBL" id="HBIZ01060276">
    <property type="protein sequence ID" value="CAE0784915.1"/>
    <property type="molecule type" value="Transcribed_RNA"/>
</dbReference>
<dbReference type="CDD" id="cd07717">
    <property type="entry name" value="RNaseZ_ZiPD-like_MBL-fold"/>
    <property type="match status" value="1"/>
</dbReference>
<feature type="region of interest" description="Disordered" evidence="9">
    <location>
        <begin position="382"/>
        <end position="410"/>
    </location>
</feature>
<dbReference type="SUPFAM" id="SSF56281">
    <property type="entry name" value="Metallo-hydrolase/oxidoreductase"/>
    <property type="match status" value="1"/>
</dbReference>
<name>A0A7S4C2G9_CHRCT</name>
<feature type="domain" description="SAP" evidence="10">
    <location>
        <begin position="120"/>
        <end position="154"/>
    </location>
</feature>
<dbReference type="GO" id="GO:0042781">
    <property type="term" value="F:3'-tRNA processing endoribonuclease activity"/>
    <property type="evidence" value="ECO:0007669"/>
    <property type="project" value="TreeGrafter"/>
</dbReference>
<evidence type="ECO:0000256" key="1">
    <source>
        <dbReference type="ARBA" id="ARBA00001947"/>
    </source>
</evidence>
<keyword evidence="8" id="KW-0862">Zinc</keyword>
<evidence type="ECO:0000256" key="5">
    <source>
        <dbReference type="ARBA" id="ARBA00022723"/>
    </source>
</evidence>
<proteinExistence type="inferred from homology"/>
<protein>
    <recommendedName>
        <fullName evidence="10">SAP domain-containing protein</fullName>
    </recommendedName>
</protein>
<accession>A0A7S4C2G9</accession>